<feature type="domain" description="F-box" evidence="2">
    <location>
        <begin position="10"/>
        <end position="39"/>
    </location>
</feature>
<protein>
    <recommendedName>
        <fullName evidence="2">F-box domain-containing protein</fullName>
    </recommendedName>
</protein>
<dbReference type="EMBL" id="JAACJK010000114">
    <property type="protein sequence ID" value="KAF5331413.1"/>
    <property type="molecule type" value="Genomic_DNA"/>
</dbReference>
<evidence type="ECO:0000313" key="3">
    <source>
        <dbReference type="EMBL" id="KAF5331413.1"/>
    </source>
</evidence>
<dbReference type="Proteomes" id="UP000541558">
    <property type="component" value="Unassembled WGS sequence"/>
</dbReference>
<proteinExistence type="predicted"/>
<dbReference type="Pfam" id="PF00646">
    <property type="entry name" value="F-box"/>
    <property type="match status" value="1"/>
</dbReference>
<keyword evidence="1" id="KW-0472">Membrane</keyword>
<gene>
    <name evidence="3" type="ORF">D9611_011868</name>
</gene>
<accession>A0A8H5BY17</accession>
<reference evidence="3 4" key="1">
    <citation type="journal article" date="2020" name="ISME J.">
        <title>Uncovering the hidden diversity of litter-decomposition mechanisms in mushroom-forming fungi.</title>
        <authorList>
            <person name="Floudas D."/>
            <person name="Bentzer J."/>
            <person name="Ahren D."/>
            <person name="Johansson T."/>
            <person name="Persson P."/>
            <person name="Tunlid A."/>
        </authorList>
    </citation>
    <scope>NUCLEOTIDE SEQUENCE [LARGE SCALE GENOMIC DNA]</scope>
    <source>
        <strain evidence="3 4">CBS 175.51</strain>
    </source>
</reference>
<keyword evidence="1" id="KW-1133">Transmembrane helix</keyword>
<feature type="transmembrane region" description="Helical" evidence="1">
    <location>
        <begin position="20"/>
        <end position="45"/>
    </location>
</feature>
<keyword evidence="4" id="KW-1185">Reference proteome</keyword>
<name>A0A8H5BY17_9AGAR</name>
<comment type="caution">
    <text evidence="3">The sequence shown here is derived from an EMBL/GenBank/DDBJ whole genome shotgun (WGS) entry which is preliminary data.</text>
</comment>
<organism evidence="3 4">
    <name type="scientific">Ephemerocybe angulata</name>
    <dbReference type="NCBI Taxonomy" id="980116"/>
    <lineage>
        <taxon>Eukaryota</taxon>
        <taxon>Fungi</taxon>
        <taxon>Dikarya</taxon>
        <taxon>Basidiomycota</taxon>
        <taxon>Agaricomycotina</taxon>
        <taxon>Agaricomycetes</taxon>
        <taxon>Agaricomycetidae</taxon>
        <taxon>Agaricales</taxon>
        <taxon>Agaricineae</taxon>
        <taxon>Psathyrellaceae</taxon>
        <taxon>Ephemerocybe</taxon>
    </lineage>
</organism>
<evidence type="ECO:0000259" key="2">
    <source>
        <dbReference type="Pfam" id="PF00646"/>
    </source>
</evidence>
<evidence type="ECO:0000313" key="4">
    <source>
        <dbReference type="Proteomes" id="UP000541558"/>
    </source>
</evidence>
<keyword evidence="1" id="KW-0812">Transmembrane</keyword>
<dbReference type="InterPro" id="IPR001810">
    <property type="entry name" value="F-box_dom"/>
</dbReference>
<sequence length="331" mass="36504">MVPPPFITGWLRLPNELKAHIFDFLPLTAVIAFSSVAPTFGMYALKRLRHRLTVLTERYNLPLYTLLLILDRSNAVISGSVALELVHPTGLIPNNLDFFCPNQEADDLCSFLMSKHYVPVPDTPILPLIIDDVPGHNCIDSVRTLRHSGTGATIHVIVSTSASPLAPIFSAHSTLVMNFISANGVYSCYPTLTESSTGVRNVTDKIVPVQPRRLLDQEKYLRRGFSLIDGCGPLSATAVHAAQETCIHRTRCLIDPFTAVFPFDIFRLSASFWPKTEWRLGCQLMLGEGNIVTAETLIEVSCDGTDTWMHGNNLGRVSLAERAIFSTLTPS</sequence>
<dbReference type="AlphaFoldDB" id="A0A8H5BY17"/>
<evidence type="ECO:0000256" key="1">
    <source>
        <dbReference type="SAM" id="Phobius"/>
    </source>
</evidence>
<dbReference type="OrthoDB" id="3067340at2759"/>